<evidence type="ECO:0000256" key="1">
    <source>
        <dbReference type="SAM" id="MobiDB-lite"/>
    </source>
</evidence>
<protein>
    <submittedName>
        <fullName evidence="2">Uncharacterized protein</fullName>
    </submittedName>
</protein>
<sequence>MGNKIKPRRVAAQEENGRKVRNWVAQDANESGRYKAGPMRDRRERRPKDARNRAREFDFETDD</sequence>
<dbReference type="EMBL" id="LR797252">
    <property type="protein sequence ID" value="CAB4196639.1"/>
    <property type="molecule type" value="Genomic_DNA"/>
</dbReference>
<feature type="region of interest" description="Disordered" evidence="1">
    <location>
        <begin position="25"/>
        <end position="63"/>
    </location>
</feature>
<reference evidence="2" key="1">
    <citation type="submission" date="2020-05" db="EMBL/GenBank/DDBJ databases">
        <authorList>
            <person name="Chiriac C."/>
            <person name="Salcher M."/>
            <person name="Ghai R."/>
            <person name="Kavagutti S V."/>
        </authorList>
    </citation>
    <scope>NUCLEOTIDE SEQUENCE</scope>
</reference>
<organism evidence="2">
    <name type="scientific">uncultured Caudovirales phage</name>
    <dbReference type="NCBI Taxonomy" id="2100421"/>
    <lineage>
        <taxon>Viruses</taxon>
        <taxon>Duplodnaviria</taxon>
        <taxon>Heunggongvirae</taxon>
        <taxon>Uroviricota</taxon>
        <taxon>Caudoviricetes</taxon>
        <taxon>Peduoviridae</taxon>
        <taxon>Maltschvirus</taxon>
        <taxon>Maltschvirus maltsch</taxon>
    </lineage>
</organism>
<feature type="compositionally biased region" description="Basic and acidic residues" evidence="1">
    <location>
        <begin position="30"/>
        <end position="63"/>
    </location>
</feature>
<name>A0A6J5RI02_9CAUD</name>
<proteinExistence type="predicted"/>
<gene>
    <name evidence="2" type="ORF">UFOVP1290_159</name>
</gene>
<accession>A0A6J5RI02</accession>
<evidence type="ECO:0000313" key="2">
    <source>
        <dbReference type="EMBL" id="CAB4196639.1"/>
    </source>
</evidence>